<dbReference type="PANTHER" id="PTHR43341">
    <property type="entry name" value="AMINO ACID PERMEASE"/>
    <property type="match status" value="1"/>
</dbReference>
<dbReference type="Pfam" id="PF00324">
    <property type="entry name" value="AA_permease"/>
    <property type="match status" value="1"/>
</dbReference>
<dbReference type="PANTHER" id="PTHR43341:SF15">
    <property type="entry name" value="GENERAL AMINO ACID PERMEASE AGP2"/>
    <property type="match status" value="1"/>
</dbReference>
<feature type="transmembrane region" description="Helical" evidence="5">
    <location>
        <begin position="68"/>
        <end position="87"/>
    </location>
</feature>
<dbReference type="OrthoDB" id="10062876at2759"/>
<evidence type="ECO:0000313" key="8">
    <source>
        <dbReference type="Proteomes" id="UP000184356"/>
    </source>
</evidence>
<dbReference type="VEuPathDB" id="FungiDB:ASPSYDRAFT_87529"/>
<evidence type="ECO:0000256" key="3">
    <source>
        <dbReference type="ARBA" id="ARBA00022989"/>
    </source>
</evidence>
<feature type="domain" description="Amino acid permease/ SLC12A" evidence="6">
    <location>
        <begin position="3"/>
        <end position="54"/>
    </location>
</feature>
<feature type="transmembrane region" description="Helical" evidence="5">
    <location>
        <begin position="14"/>
        <end position="33"/>
    </location>
</feature>
<keyword evidence="2 5" id="KW-0812">Transmembrane</keyword>
<sequence>MPPRFLQQLNKRGVVYMAVIVVMLLSCLAYLALGSSSAKVLNWILNFCTAATMLYVSFRARWETSTFIFNYGIIALAGVIGIGWKICKSTHFHQSKDVDLVADLEFFDVLTKHYQQECEAAPDTMKGRIMAKIF</sequence>
<keyword evidence="4 5" id="KW-0472">Membrane</keyword>
<evidence type="ECO:0000256" key="4">
    <source>
        <dbReference type="ARBA" id="ARBA00023136"/>
    </source>
</evidence>
<dbReference type="InterPro" id="IPR004841">
    <property type="entry name" value="AA-permease/SLC12A_dom"/>
</dbReference>
<dbReference type="EMBL" id="KV878584">
    <property type="protein sequence ID" value="OJJ60964.1"/>
    <property type="molecule type" value="Genomic_DNA"/>
</dbReference>
<feature type="transmembrane region" description="Helical" evidence="5">
    <location>
        <begin position="40"/>
        <end position="62"/>
    </location>
</feature>
<dbReference type="GO" id="GO:0016020">
    <property type="term" value="C:membrane"/>
    <property type="evidence" value="ECO:0007669"/>
    <property type="project" value="UniProtKB-SubCell"/>
</dbReference>
<dbReference type="PROSITE" id="PS51257">
    <property type="entry name" value="PROKAR_LIPOPROTEIN"/>
    <property type="match status" value="1"/>
</dbReference>
<evidence type="ECO:0000313" key="7">
    <source>
        <dbReference type="EMBL" id="OJJ60964.1"/>
    </source>
</evidence>
<dbReference type="GeneID" id="63767930"/>
<gene>
    <name evidence="7" type="ORF">ASPSYDRAFT_87529</name>
</gene>
<dbReference type="Proteomes" id="UP000184356">
    <property type="component" value="Unassembled WGS sequence"/>
</dbReference>
<evidence type="ECO:0000256" key="2">
    <source>
        <dbReference type="ARBA" id="ARBA00022692"/>
    </source>
</evidence>
<dbReference type="STRING" id="1036612.A0A1L9TNH1"/>
<organism evidence="7 8">
    <name type="scientific">Aspergillus sydowii CBS 593.65</name>
    <dbReference type="NCBI Taxonomy" id="1036612"/>
    <lineage>
        <taxon>Eukaryota</taxon>
        <taxon>Fungi</taxon>
        <taxon>Dikarya</taxon>
        <taxon>Ascomycota</taxon>
        <taxon>Pezizomycotina</taxon>
        <taxon>Eurotiomycetes</taxon>
        <taxon>Eurotiomycetidae</taxon>
        <taxon>Eurotiales</taxon>
        <taxon>Aspergillaceae</taxon>
        <taxon>Aspergillus</taxon>
        <taxon>Aspergillus subgen. Nidulantes</taxon>
    </lineage>
</organism>
<accession>A0A1L9TNH1</accession>
<name>A0A1L9TNH1_9EURO</name>
<dbReference type="InterPro" id="IPR050524">
    <property type="entry name" value="APC_YAT"/>
</dbReference>
<dbReference type="RefSeq" id="XP_040704770.1">
    <property type="nucleotide sequence ID" value="XM_040851857.1"/>
</dbReference>
<dbReference type="GO" id="GO:0015171">
    <property type="term" value="F:amino acid transmembrane transporter activity"/>
    <property type="evidence" value="ECO:0007669"/>
    <property type="project" value="TreeGrafter"/>
</dbReference>
<proteinExistence type="predicted"/>
<keyword evidence="3 5" id="KW-1133">Transmembrane helix</keyword>
<evidence type="ECO:0000259" key="6">
    <source>
        <dbReference type="Pfam" id="PF00324"/>
    </source>
</evidence>
<dbReference type="AlphaFoldDB" id="A0A1L9TNH1"/>
<evidence type="ECO:0000256" key="5">
    <source>
        <dbReference type="SAM" id="Phobius"/>
    </source>
</evidence>
<evidence type="ECO:0000256" key="1">
    <source>
        <dbReference type="ARBA" id="ARBA00004141"/>
    </source>
</evidence>
<comment type="subcellular location">
    <subcellularLocation>
        <location evidence="1">Membrane</location>
        <topology evidence="1">Multi-pass membrane protein</topology>
    </subcellularLocation>
</comment>
<keyword evidence="8" id="KW-1185">Reference proteome</keyword>
<protein>
    <recommendedName>
        <fullName evidence="6">Amino acid permease/ SLC12A domain-containing protein</fullName>
    </recommendedName>
</protein>
<reference evidence="8" key="1">
    <citation type="journal article" date="2017" name="Genome Biol.">
        <title>Comparative genomics reveals high biological diversity and specific adaptations in the industrially and medically important fungal genus Aspergillus.</title>
        <authorList>
            <person name="de Vries R.P."/>
            <person name="Riley R."/>
            <person name="Wiebenga A."/>
            <person name="Aguilar-Osorio G."/>
            <person name="Amillis S."/>
            <person name="Uchima C.A."/>
            <person name="Anderluh G."/>
            <person name="Asadollahi M."/>
            <person name="Askin M."/>
            <person name="Barry K."/>
            <person name="Battaglia E."/>
            <person name="Bayram O."/>
            <person name="Benocci T."/>
            <person name="Braus-Stromeyer S.A."/>
            <person name="Caldana C."/>
            <person name="Canovas D."/>
            <person name="Cerqueira G.C."/>
            <person name="Chen F."/>
            <person name="Chen W."/>
            <person name="Choi C."/>
            <person name="Clum A."/>
            <person name="Dos Santos R.A."/>
            <person name="Damasio A.R."/>
            <person name="Diallinas G."/>
            <person name="Emri T."/>
            <person name="Fekete E."/>
            <person name="Flipphi M."/>
            <person name="Freyberg S."/>
            <person name="Gallo A."/>
            <person name="Gournas C."/>
            <person name="Habgood R."/>
            <person name="Hainaut M."/>
            <person name="Harispe M.L."/>
            <person name="Henrissat B."/>
            <person name="Hilden K.S."/>
            <person name="Hope R."/>
            <person name="Hossain A."/>
            <person name="Karabika E."/>
            <person name="Karaffa L."/>
            <person name="Karanyi Z."/>
            <person name="Krasevec N."/>
            <person name="Kuo A."/>
            <person name="Kusch H."/>
            <person name="LaButti K."/>
            <person name="Lagendijk E.L."/>
            <person name="Lapidus A."/>
            <person name="Levasseur A."/>
            <person name="Lindquist E."/>
            <person name="Lipzen A."/>
            <person name="Logrieco A.F."/>
            <person name="MacCabe A."/>
            <person name="Maekelae M.R."/>
            <person name="Malavazi I."/>
            <person name="Melin P."/>
            <person name="Meyer V."/>
            <person name="Mielnichuk N."/>
            <person name="Miskei M."/>
            <person name="Molnar A.P."/>
            <person name="Mule G."/>
            <person name="Ngan C.Y."/>
            <person name="Orejas M."/>
            <person name="Orosz E."/>
            <person name="Ouedraogo J.P."/>
            <person name="Overkamp K.M."/>
            <person name="Park H.-S."/>
            <person name="Perrone G."/>
            <person name="Piumi F."/>
            <person name="Punt P.J."/>
            <person name="Ram A.F."/>
            <person name="Ramon A."/>
            <person name="Rauscher S."/>
            <person name="Record E."/>
            <person name="Riano-Pachon D.M."/>
            <person name="Robert V."/>
            <person name="Roehrig J."/>
            <person name="Ruller R."/>
            <person name="Salamov A."/>
            <person name="Salih N.S."/>
            <person name="Samson R.A."/>
            <person name="Sandor E."/>
            <person name="Sanguinetti M."/>
            <person name="Schuetze T."/>
            <person name="Sepcic K."/>
            <person name="Shelest E."/>
            <person name="Sherlock G."/>
            <person name="Sophianopoulou V."/>
            <person name="Squina F.M."/>
            <person name="Sun H."/>
            <person name="Susca A."/>
            <person name="Todd R.B."/>
            <person name="Tsang A."/>
            <person name="Unkles S.E."/>
            <person name="van de Wiele N."/>
            <person name="van Rossen-Uffink D."/>
            <person name="Oliveira J.V."/>
            <person name="Vesth T.C."/>
            <person name="Visser J."/>
            <person name="Yu J.-H."/>
            <person name="Zhou M."/>
            <person name="Andersen M.R."/>
            <person name="Archer D.B."/>
            <person name="Baker S.E."/>
            <person name="Benoit I."/>
            <person name="Brakhage A.A."/>
            <person name="Braus G.H."/>
            <person name="Fischer R."/>
            <person name="Frisvad J.C."/>
            <person name="Goldman G.H."/>
            <person name="Houbraken J."/>
            <person name="Oakley B."/>
            <person name="Pocsi I."/>
            <person name="Scazzocchio C."/>
            <person name="Seiboth B."/>
            <person name="vanKuyk P.A."/>
            <person name="Wortman J."/>
            <person name="Dyer P.S."/>
            <person name="Grigoriev I.V."/>
        </authorList>
    </citation>
    <scope>NUCLEOTIDE SEQUENCE [LARGE SCALE GENOMIC DNA]</scope>
    <source>
        <strain evidence="8">CBS 593.65</strain>
    </source>
</reference>